<gene>
    <name evidence="10" type="ORF">KUF71_017162</name>
</gene>
<evidence type="ECO:0000256" key="2">
    <source>
        <dbReference type="ARBA" id="ARBA00022669"/>
    </source>
</evidence>
<evidence type="ECO:0000256" key="3">
    <source>
        <dbReference type="ARBA" id="ARBA00022801"/>
    </source>
</evidence>
<proteinExistence type="inferred from homology"/>
<evidence type="ECO:0000313" key="11">
    <source>
        <dbReference type="Proteomes" id="UP001219518"/>
    </source>
</evidence>
<dbReference type="CDD" id="cd02872">
    <property type="entry name" value="GH18_chitolectin_chitotriosidase"/>
    <property type="match status" value="1"/>
</dbReference>
<dbReference type="Gene3D" id="2.170.140.10">
    <property type="entry name" value="Chitin binding domain"/>
    <property type="match status" value="1"/>
</dbReference>
<evidence type="ECO:0000256" key="6">
    <source>
        <dbReference type="RuleBase" id="RU000489"/>
    </source>
</evidence>
<dbReference type="Gene3D" id="3.20.20.80">
    <property type="entry name" value="Glycosidases"/>
    <property type="match status" value="1"/>
</dbReference>
<feature type="domain" description="GH18" evidence="9">
    <location>
        <begin position="35"/>
        <end position="392"/>
    </location>
</feature>
<dbReference type="AlphaFoldDB" id="A0AAE1LWV9"/>
<keyword evidence="11" id="KW-1185">Reference proteome</keyword>
<comment type="similarity">
    <text evidence="1">Belongs to the glycosyl hydrolase 18 family. Chitinase class II subfamily.</text>
</comment>
<evidence type="ECO:0000313" key="10">
    <source>
        <dbReference type="EMBL" id="KAK3932974.1"/>
    </source>
</evidence>
<comment type="caution">
    <text evidence="10">The sequence shown here is derived from an EMBL/GenBank/DDBJ whole genome shotgun (WGS) entry which is preliminary data.</text>
</comment>
<evidence type="ECO:0000259" key="9">
    <source>
        <dbReference type="PROSITE" id="PS51910"/>
    </source>
</evidence>
<dbReference type="GO" id="GO:0005576">
    <property type="term" value="C:extracellular region"/>
    <property type="evidence" value="ECO:0007669"/>
    <property type="project" value="InterPro"/>
</dbReference>
<dbReference type="Pfam" id="PF00704">
    <property type="entry name" value="Glyco_hydro_18"/>
    <property type="match status" value="1"/>
</dbReference>
<dbReference type="InterPro" id="IPR011583">
    <property type="entry name" value="Chitinase_II/V-like_cat"/>
</dbReference>
<dbReference type="PANTHER" id="PTHR11177">
    <property type="entry name" value="CHITINASE"/>
    <property type="match status" value="1"/>
</dbReference>
<keyword evidence="7" id="KW-0732">Signal</keyword>
<reference evidence="10" key="2">
    <citation type="journal article" date="2023" name="BMC Genomics">
        <title>Pest status, molecular evolution, and epigenetic factors derived from the genome assembly of Frankliniella fusca, a thysanopteran phytovirus vector.</title>
        <authorList>
            <person name="Catto M.A."/>
            <person name="Labadie P.E."/>
            <person name="Jacobson A.L."/>
            <person name="Kennedy G.G."/>
            <person name="Srinivasan R."/>
            <person name="Hunt B.G."/>
        </authorList>
    </citation>
    <scope>NUCLEOTIDE SEQUENCE</scope>
    <source>
        <strain evidence="10">PL_HMW_Pooled</strain>
    </source>
</reference>
<dbReference type="PROSITE" id="PS01095">
    <property type="entry name" value="GH18_1"/>
    <property type="match status" value="1"/>
</dbReference>
<keyword evidence="4" id="KW-1015">Disulfide bond</keyword>
<dbReference type="PANTHER" id="PTHR11177:SF360">
    <property type="entry name" value="CHITINASE 4-RELATED"/>
    <property type="match status" value="1"/>
</dbReference>
<dbReference type="InterPro" id="IPR029070">
    <property type="entry name" value="Chitinase_insertion_sf"/>
</dbReference>
<feature type="domain" description="Chitin-binding type-2" evidence="8">
    <location>
        <begin position="376"/>
        <end position="434"/>
    </location>
</feature>
<keyword evidence="3 6" id="KW-0378">Hydrolase</keyword>
<evidence type="ECO:0000259" key="8">
    <source>
        <dbReference type="PROSITE" id="PS50940"/>
    </source>
</evidence>
<evidence type="ECO:0000256" key="4">
    <source>
        <dbReference type="ARBA" id="ARBA00023157"/>
    </source>
</evidence>
<dbReference type="Proteomes" id="UP001219518">
    <property type="component" value="Unassembled WGS sequence"/>
</dbReference>
<dbReference type="InterPro" id="IPR017853">
    <property type="entry name" value="GH"/>
</dbReference>
<dbReference type="Pfam" id="PF01607">
    <property type="entry name" value="CBM_14"/>
    <property type="match status" value="1"/>
</dbReference>
<dbReference type="InterPro" id="IPR001223">
    <property type="entry name" value="Glyco_hydro18_cat"/>
</dbReference>
<dbReference type="SUPFAM" id="SSF57625">
    <property type="entry name" value="Invertebrate chitin-binding proteins"/>
    <property type="match status" value="1"/>
</dbReference>
<dbReference type="Gene3D" id="3.10.50.10">
    <property type="match status" value="1"/>
</dbReference>
<dbReference type="GO" id="GO:0008061">
    <property type="term" value="F:chitin binding"/>
    <property type="evidence" value="ECO:0007669"/>
    <property type="project" value="UniProtKB-KW"/>
</dbReference>
<dbReference type="EMBL" id="JAHWGI010001442">
    <property type="protein sequence ID" value="KAK3932974.1"/>
    <property type="molecule type" value="Genomic_DNA"/>
</dbReference>
<dbReference type="SUPFAM" id="SSF51445">
    <property type="entry name" value="(Trans)glycosidases"/>
    <property type="match status" value="1"/>
</dbReference>
<dbReference type="SMART" id="SM00494">
    <property type="entry name" value="ChtBD2"/>
    <property type="match status" value="1"/>
</dbReference>
<evidence type="ECO:0000256" key="1">
    <source>
        <dbReference type="ARBA" id="ARBA00009121"/>
    </source>
</evidence>
<feature type="non-terminal residue" evidence="10">
    <location>
        <position position="445"/>
    </location>
</feature>
<dbReference type="PROSITE" id="PS51910">
    <property type="entry name" value="GH18_2"/>
    <property type="match status" value="1"/>
</dbReference>
<accession>A0AAE1LWV9</accession>
<evidence type="ECO:0000256" key="5">
    <source>
        <dbReference type="ARBA" id="ARBA00023295"/>
    </source>
</evidence>
<protein>
    <submittedName>
        <fullName evidence="10">Acidic mammalian chitinase</fullName>
    </submittedName>
</protein>
<keyword evidence="5 6" id="KW-0326">Glycosidase</keyword>
<dbReference type="InterPro" id="IPR036508">
    <property type="entry name" value="Chitin-bd_dom_sf"/>
</dbReference>
<dbReference type="InterPro" id="IPR001579">
    <property type="entry name" value="Glyco_hydro_18_chit_AS"/>
</dbReference>
<evidence type="ECO:0000256" key="7">
    <source>
        <dbReference type="SAM" id="SignalP"/>
    </source>
</evidence>
<dbReference type="PROSITE" id="PS50940">
    <property type="entry name" value="CHIT_BIND_II"/>
    <property type="match status" value="1"/>
</dbReference>
<dbReference type="GO" id="GO:0004568">
    <property type="term" value="F:chitinase activity"/>
    <property type="evidence" value="ECO:0007669"/>
    <property type="project" value="UniProtKB-ARBA"/>
</dbReference>
<dbReference type="GO" id="GO:0006032">
    <property type="term" value="P:chitin catabolic process"/>
    <property type="evidence" value="ECO:0007669"/>
    <property type="project" value="TreeGrafter"/>
</dbReference>
<keyword evidence="2" id="KW-0147">Chitin-binding</keyword>
<dbReference type="GO" id="GO:0005975">
    <property type="term" value="P:carbohydrate metabolic process"/>
    <property type="evidence" value="ECO:0007669"/>
    <property type="project" value="InterPro"/>
</dbReference>
<sequence length="445" mass="48908">MRHLMTATLAVLAAATATLSAGAVLGGAVKDNDGRVLVCYVGTWAYYRPGNGKFTPEDIDPDLCTHLVYAFVGITGQGDVSVLDSWLDLPPPNLDGYNRFLALKKKNPNLKVLVSIGGWNQGSYTFSTVANNAQLRKTFAQNVLNFVTEHGFDGFDMDWEYPALRGGESTDKAALPELLREVRSLLEPRGLLLTAAVSVGLDKIEAGYDVAQVSQHLDLINLMLYDLHGSWDSVTGMNAALTATKEEKYDPDNKNLNVESALRLWLDRGVDPSKVVLGVPFYGHTWTLRDPSNAGVYAAASGPGRAGPYTREAGTIGYNEVCVQQDAGLFKEKWDSKRQVPYAVEGNQWVSYDNVRSLKLKAQLAVDQGLAGVMGGDVCTVTNKFERDSNCKDFYFCFYPGQPLRIYQYTCGPGTLFNEELQTCDYADKVPCPYTVKNPVPKYRT</sequence>
<dbReference type="FunFam" id="3.10.50.10:FF:000001">
    <property type="entry name" value="Chitinase 3-like 1"/>
    <property type="match status" value="1"/>
</dbReference>
<organism evidence="10 11">
    <name type="scientific">Frankliniella fusca</name>
    <dbReference type="NCBI Taxonomy" id="407009"/>
    <lineage>
        <taxon>Eukaryota</taxon>
        <taxon>Metazoa</taxon>
        <taxon>Ecdysozoa</taxon>
        <taxon>Arthropoda</taxon>
        <taxon>Hexapoda</taxon>
        <taxon>Insecta</taxon>
        <taxon>Pterygota</taxon>
        <taxon>Neoptera</taxon>
        <taxon>Paraneoptera</taxon>
        <taxon>Thysanoptera</taxon>
        <taxon>Terebrantia</taxon>
        <taxon>Thripoidea</taxon>
        <taxon>Thripidae</taxon>
        <taxon>Frankliniella</taxon>
    </lineage>
</organism>
<feature type="signal peptide" evidence="7">
    <location>
        <begin position="1"/>
        <end position="21"/>
    </location>
</feature>
<dbReference type="InterPro" id="IPR002557">
    <property type="entry name" value="Chitin-bd_dom"/>
</dbReference>
<name>A0AAE1LWV9_9NEOP</name>
<dbReference type="SUPFAM" id="SSF54556">
    <property type="entry name" value="Chitinase insertion domain"/>
    <property type="match status" value="1"/>
</dbReference>
<feature type="chain" id="PRO_5042079978" evidence="7">
    <location>
        <begin position="22"/>
        <end position="445"/>
    </location>
</feature>
<reference evidence="10" key="1">
    <citation type="submission" date="2021-07" db="EMBL/GenBank/DDBJ databases">
        <authorList>
            <person name="Catto M.A."/>
            <person name="Jacobson A."/>
            <person name="Kennedy G."/>
            <person name="Labadie P."/>
            <person name="Hunt B.G."/>
            <person name="Srinivasan R."/>
        </authorList>
    </citation>
    <scope>NUCLEOTIDE SEQUENCE</scope>
    <source>
        <strain evidence="10">PL_HMW_Pooled</strain>
        <tissue evidence="10">Head</tissue>
    </source>
</reference>
<dbReference type="SMART" id="SM00636">
    <property type="entry name" value="Glyco_18"/>
    <property type="match status" value="1"/>
</dbReference>
<dbReference type="InterPro" id="IPR050314">
    <property type="entry name" value="Glycosyl_Hydrlase_18"/>
</dbReference>